<dbReference type="OrthoDB" id="4247057at2"/>
<name>A0A3S9MA61_9ACTN</name>
<protein>
    <submittedName>
        <fullName evidence="1">Uncharacterized protein</fullName>
    </submittedName>
</protein>
<evidence type="ECO:0000313" key="2">
    <source>
        <dbReference type="Proteomes" id="UP000280298"/>
    </source>
</evidence>
<proteinExistence type="predicted"/>
<organism evidence="1 2">
    <name type="scientific">Streptomyces cyaneochromogenes</name>
    <dbReference type="NCBI Taxonomy" id="2496836"/>
    <lineage>
        <taxon>Bacteria</taxon>
        <taxon>Bacillati</taxon>
        <taxon>Actinomycetota</taxon>
        <taxon>Actinomycetes</taxon>
        <taxon>Kitasatosporales</taxon>
        <taxon>Streptomycetaceae</taxon>
        <taxon>Streptomyces</taxon>
    </lineage>
</organism>
<dbReference type="Proteomes" id="UP000280298">
    <property type="component" value="Chromosome"/>
</dbReference>
<evidence type="ECO:0000313" key="1">
    <source>
        <dbReference type="EMBL" id="AZQ35938.1"/>
    </source>
</evidence>
<dbReference type="RefSeq" id="WP_126393405.1">
    <property type="nucleotide sequence ID" value="NZ_CP034539.1"/>
</dbReference>
<dbReference type="EMBL" id="CP034539">
    <property type="protein sequence ID" value="AZQ35938.1"/>
    <property type="molecule type" value="Genomic_DNA"/>
</dbReference>
<reference evidence="1 2" key="1">
    <citation type="journal article" date="2019" name="Int. J. Syst. Evol. Microbiol.">
        <title>Streptomyces cyaneochromogenes sp. nov., a blue pigment-producing actinomycete from manganese-contaminated soil.</title>
        <authorList>
            <person name="Tang X."/>
            <person name="Zhao J."/>
            <person name="Li K."/>
            <person name="Chen Z."/>
            <person name="Sun Y."/>
            <person name="Gao J."/>
        </authorList>
    </citation>
    <scope>NUCLEOTIDE SEQUENCE [LARGE SCALE GENOMIC DNA]</scope>
    <source>
        <strain evidence="1 2">MK-45</strain>
    </source>
</reference>
<sequence>MARVSAEKKAEGARWLAQGRSAEWVGQLCGVTERTVRAWRRNDPEFRRVYEQQLGGLRSQGLLAIAEQRQTPPPLRKKQDETTLEALGAAALKIGRKEADRGR</sequence>
<keyword evidence="2" id="KW-1185">Reference proteome</keyword>
<dbReference type="AlphaFoldDB" id="A0A3S9MA61"/>
<dbReference type="KEGG" id="scya:EJ357_22675"/>
<accession>A0A3S9MA61</accession>
<gene>
    <name evidence="1" type="ORF">EJ357_22675</name>
</gene>